<feature type="signal peptide" evidence="1">
    <location>
        <begin position="1"/>
        <end position="21"/>
    </location>
</feature>
<dbReference type="Proteomes" id="UP000712007">
    <property type="component" value="Unassembled WGS sequence"/>
</dbReference>
<evidence type="ECO:0000313" key="2">
    <source>
        <dbReference type="EMBL" id="MBO8439150.1"/>
    </source>
</evidence>
<evidence type="ECO:0000313" key="3">
    <source>
        <dbReference type="Proteomes" id="UP000712007"/>
    </source>
</evidence>
<dbReference type="AlphaFoldDB" id="A0A940DIA2"/>
<sequence length="303" mass="32974">MKYSRIIMLSLLVLCTSVLRAQEEETRPVRAFTPKAGDFGFSISANPLTQYLGQLFNGATSNTLTQIGGQPYLSTDAEPWNDVSPMVSISGKYMITDKWAARINVGWIYTSNRKNMYTTDDAALAADPFSQGKVVDSRLKRNSGGSFSVAGEYRVGSHRVQGVFGGGLLYAFNYQRTNFQYGNAITDINQNPSTAFPNAVLSGVPGFDHQRMLNKFTKGAGHNAGLVAFVGIEWFVAPNISLGGEVNVAAVWNWTSGTYYKAEGYNTISGKVEEWTELLSPSSSGFTFGTGNVGANLSVNFYF</sequence>
<name>A0A940DIA2_9BACT</name>
<organism evidence="2 3">
    <name type="scientific">Candidatus Aphodosoma intestinipullorum</name>
    <dbReference type="NCBI Taxonomy" id="2840674"/>
    <lineage>
        <taxon>Bacteria</taxon>
        <taxon>Pseudomonadati</taxon>
        <taxon>Bacteroidota</taxon>
        <taxon>Bacteroidia</taxon>
        <taxon>Bacteroidales</taxon>
        <taxon>Candidatus Aphodosoma</taxon>
    </lineage>
</organism>
<proteinExistence type="predicted"/>
<evidence type="ECO:0000256" key="1">
    <source>
        <dbReference type="SAM" id="SignalP"/>
    </source>
</evidence>
<protein>
    <submittedName>
        <fullName evidence="2">Uncharacterized protein</fullName>
    </submittedName>
</protein>
<reference evidence="2" key="1">
    <citation type="submission" date="2020-10" db="EMBL/GenBank/DDBJ databases">
        <authorList>
            <person name="Gilroy R."/>
        </authorList>
    </citation>
    <scope>NUCLEOTIDE SEQUENCE</scope>
    <source>
        <strain evidence="2">3924</strain>
    </source>
</reference>
<feature type="chain" id="PRO_5037221185" evidence="1">
    <location>
        <begin position="22"/>
        <end position="303"/>
    </location>
</feature>
<keyword evidence="1" id="KW-0732">Signal</keyword>
<gene>
    <name evidence="2" type="ORF">IAC51_00690</name>
</gene>
<reference evidence="2" key="2">
    <citation type="journal article" date="2021" name="PeerJ">
        <title>Extensive microbial diversity within the chicken gut microbiome revealed by metagenomics and culture.</title>
        <authorList>
            <person name="Gilroy R."/>
            <person name="Ravi A."/>
            <person name="Getino M."/>
            <person name="Pursley I."/>
            <person name="Horton D.L."/>
            <person name="Alikhan N.F."/>
            <person name="Baker D."/>
            <person name="Gharbi K."/>
            <person name="Hall N."/>
            <person name="Watson M."/>
            <person name="Adriaenssens E.M."/>
            <person name="Foster-Nyarko E."/>
            <person name="Jarju S."/>
            <person name="Secka A."/>
            <person name="Antonio M."/>
            <person name="Oren A."/>
            <person name="Chaudhuri R.R."/>
            <person name="La Ragione R."/>
            <person name="Hildebrand F."/>
            <person name="Pallen M.J."/>
        </authorList>
    </citation>
    <scope>NUCLEOTIDE SEQUENCE</scope>
    <source>
        <strain evidence="2">3924</strain>
    </source>
</reference>
<comment type="caution">
    <text evidence="2">The sequence shown here is derived from an EMBL/GenBank/DDBJ whole genome shotgun (WGS) entry which is preliminary data.</text>
</comment>
<dbReference type="EMBL" id="JADIMV010000016">
    <property type="protein sequence ID" value="MBO8439150.1"/>
    <property type="molecule type" value="Genomic_DNA"/>
</dbReference>
<accession>A0A940DIA2</accession>